<evidence type="ECO:0000256" key="9">
    <source>
        <dbReference type="ARBA" id="ARBA00023242"/>
    </source>
</evidence>
<keyword evidence="2" id="KW-0479">Metal-binding</keyword>
<dbReference type="GO" id="GO:0009893">
    <property type="term" value="P:positive regulation of metabolic process"/>
    <property type="evidence" value="ECO:0007669"/>
    <property type="project" value="UniProtKB-ARBA"/>
</dbReference>
<evidence type="ECO:0000256" key="6">
    <source>
        <dbReference type="ARBA" id="ARBA00023015"/>
    </source>
</evidence>
<dbReference type="AlphaFoldDB" id="A0A5N6U4P2"/>
<reference evidence="11 12" key="1">
    <citation type="submission" date="2019-04" db="EMBL/GenBank/DDBJ databases">
        <title>Friends and foes A comparative genomics study of 23 Aspergillus species from section Flavi.</title>
        <authorList>
            <consortium name="DOE Joint Genome Institute"/>
            <person name="Kjaerbolling I."/>
            <person name="Vesth T."/>
            <person name="Frisvad J.C."/>
            <person name="Nybo J.L."/>
            <person name="Theobald S."/>
            <person name="Kildgaard S."/>
            <person name="Isbrandt T."/>
            <person name="Kuo A."/>
            <person name="Sato A."/>
            <person name="Lyhne E.K."/>
            <person name="Kogle M.E."/>
            <person name="Wiebenga A."/>
            <person name="Kun R.S."/>
            <person name="Lubbers R.J."/>
            <person name="Makela M.R."/>
            <person name="Barry K."/>
            <person name="Chovatia M."/>
            <person name="Clum A."/>
            <person name="Daum C."/>
            <person name="Haridas S."/>
            <person name="He G."/>
            <person name="LaButti K."/>
            <person name="Lipzen A."/>
            <person name="Mondo S."/>
            <person name="Riley R."/>
            <person name="Salamov A."/>
            <person name="Simmons B.A."/>
            <person name="Magnuson J.K."/>
            <person name="Henrissat B."/>
            <person name="Mortensen U.H."/>
            <person name="Larsen T.O."/>
            <person name="Devries R.P."/>
            <person name="Grigoriev I.V."/>
            <person name="Machida M."/>
            <person name="Baker S.E."/>
            <person name="Andersen M.R."/>
        </authorList>
    </citation>
    <scope>NUCLEOTIDE SEQUENCE [LARGE SCALE GENOMIC DNA]</scope>
    <source>
        <strain evidence="11 12">IBT 18842</strain>
    </source>
</reference>
<keyword evidence="7" id="KW-0238">DNA-binding</keyword>
<keyword evidence="12" id="KW-1185">Reference proteome</keyword>
<dbReference type="Gene3D" id="4.10.240.10">
    <property type="entry name" value="Zn(2)-C6 fungal-type DNA-binding domain"/>
    <property type="match status" value="1"/>
</dbReference>
<name>A0A5N6U4P2_ASPAV</name>
<dbReference type="Pfam" id="PF04082">
    <property type="entry name" value="Fungal_trans"/>
    <property type="match status" value="1"/>
</dbReference>
<dbReference type="GO" id="GO:0000981">
    <property type="term" value="F:DNA-binding transcription factor activity, RNA polymerase II-specific"/>
    <property type="evidence" value="ECO:0007669"/>
    <property type="project" value="InterPro"/>
</dbReference>
<dbReference type="InterPro" id="IPR007219">
    <property type="entry name" value="XnlR_reg_dom"/>
</dbReference>
<dbReference type="OrthoDB" id="10261408at2759"/>
<protein>
    <submittedName>
        <fullName evidence="11">C6 and C2H2 transcription factor</fullName>
    </submittedName>
</protein>
<evidence type="ECO:0000256" key="7">
    <source>
        <dbReference type="ARBA" id="ARBA00023125"/>
    </source>
</evidence>
<dbReference type="SUPFAM" id="SSF57701">
    <property type="entry name" value="Zn2/Cys6 DNA-binding domain"/>
    <property type="match status" value="1"/>
</dbReference>
<evidence type="ECO:0000313" key="11">
    <source>
        <dbReference type="EMBL" id="KAE8153607.1"/>
    </source>
</evidence>
<dbReference type="PROSITE" id="PS00463">
    <property type="entry name" value="ZN2_CY6_FUNGAL_1"/>
    <property type="match status" value="1"/>
</dbReference>
<dbReference type="CDD" id="cd12148">
    <property type="entry name" value="fungal_TF_MHR"/>
    <property type="match status" value="1"/>
</dbReference>
<keyword evidence="6" id="KW-0805">Transcription regulation</keyword>
<gene>
    <name evidence="11" type="ORF">BDV25DRAFT_127116</name>
</gene>
<dbReference type="EMBL" id="ML742037">
    <property type="protein sequence ID" value="KAE8153607.1"/>
    <property type="molecule type" value="Genomic_DNA"/>
</dbReference>
<evidence type="ECO:0000256" key="5">
    <source>
        <dbReference type="ARBA" id="ARBA00022833"/>
    </source>
</evidence>
<dbReference type="InterPro" id="IPR051059">
    <property type="entry name" value="VerF-like"/>
</dbReference>
<keyword evidence="9" id="KW-0539">Nucleus</keyword>
<dbReference type="InterPro" id="IPR036864">
    <property type="entry name" value="Zn2-C6_fun-type_DNA-bd_sf"/>
</dbReference>
<dbReference type="PROSITE" id="PS50048">
    <property type="entry name" value="ZN2_CY6_FUNGAL_2"/>
    <property type="match status" value="1"/>
</dbReference>
<dbReference type="GO" id="GO:0000978">
    <property type="term" value="F:RNA polymerase II cis-regulatory region sequence-specific DNA binding"/>
    <property type="evidence" value="ECO:0007669"/>
    <property type="project" value="InterPro"/>
</dbReference>
<evidence type="ECO:0000256" key="2">
    <source>
        <dbReference type="ARBA" id="ARBA00022723"/>
    </source>
</evidence>
<keyword evidence="4" id="KW-0863">Zinc-finger</keyword>
<dbReference type="CDD" id="cd00067">
    <property type="entry name" value="GAL4"/>
    <property type="match status" value="1"/>
</dbReference>
<dbReference type="GO" id="GO:0000785">
    <property type="term" value="C:chromatin"/>
    <property type="evidence" value="ECO:0007669"/>
    <property type="project" value="TreeGrafter"/>
</dbReference>
<dbReference type="GO" id="GO:0006351">
    <property type="term" value="P:DNA-templated transcription"/>
    <property type="evidence" value="ECO:0007669"/>
    <property type="project" value="InterPro"/>
</dbReference>
<organism evidence="11 12">
    <name type="scientific">Aspergillus avenaceus</name>
    <dbReference type="NCBI Taxonomy" id="36643"/>
    <lineage>
        <taxon>Eukaryota</taxon>
        <taxon>Fungi</taxon>
        <taxon>Dikarya</taxon>
        <taxon>Ascomycota</taxon>
        <taxon>Pezizomycotina</taxon>
        <taxon>Eurotiomycetes</taxon>
        <taxon>Eurotiomycetidae</taxon>
        <taxon>Eurotiales</taxon>
        <taxon>Aspergillaceae</taxon>
        <taxon>Aspergillus</taxon>
        <taxon>Aspergillus subgen. Circumdati</taxon>
    </lineage>
</organism>
<dbReference type="PANTHER" id="PTHR40626">
    <property type="entry name" value="MIP31509P"/>
    <property type="match status" value="1"/>
</dbReference>
<evidence type="ECO:0000256" key="3">
    <source>
        <dbReference type="ARBA" id="ARBA00022737"/>
    </source>
</evidence>
<dbReference type="GO" id="GO:0005634">
    <property type="term" value="C:nucleus"/>
    <property type="evidence" value="ECO:0007669"/>
    <property type="project" value="UniProtKB-SubCell"/>
</dbReference>
<feature type="domain" description="Zn(2)-C6 fungal-type" evidence="10">
    <location>
        <begin position="48"/>
        <end position="77"/>
    </location>
</feature>
<sequence length="359" mass="40727">MSPRVSYDVTDLPFECTYPKCKASDLLRRHIRNYHPQEQLPPSRTQRACRACHTRKERCDGQYPCSTCQRRGVTCSFVESESARDGDNLPGYSASGLPRWIAQDHVDLYFERFHPLWPFLHRGTFDLSKEPCILIQSTVMIALWVEGGPKARDSAMDLHHQLCSALRSQMSQWYVPKTRSLESTAHVPMATYQSVLLQIIFACFVAKDQAPLDLALRYRLQAPDYELLVALVHSCRRVNMFSYPDMVARHDPTAPLALIWVSVEETKRFGLALYKVCRMCTGPASPDGVSAKNELLTLSDLSFCMPDSDEAWNAPVGVGAEFLREIASQANVRDNRDSSNWISESAGVFQDMHVAFEWI</sequence>
<comment type="subcellular location">
    <subcellularLocation>
        <location evidence="1">Nucleus</location>
    </subcellularLocation>
</comment>
<accession>A0A5N6U4P2</accession>
<dbReference type="SMART" id="SM00066">
    <property type="entry name" value="GAL4"/>
    <property type="match status" value="1"/>
</dbReference>
<evidence type="ECO:0000259" key="10">
    <source>
        <dbReference type="PROSITE" id="PS50048"/>
    </source>
</evidence>
<dbReference type="PANTHER" id="PTHR40626:SF36">
    <property type="entry name" value="TRANSCRIPTION FACTOR WITH C2H2 AND ZN(2)-CYS(6) DNA BINDING DOMAIN (EUROFUNG)"/>
    <property type="match status" value="1"/>
</dbReference>
<evidence type="ECO:0000256" key="4">
    <source>
        <dbReference type="ARBA" id="ARBA00022771"/>
    </source>
</evidence>
<evidence type="ECO:0000256" key="1">
    <source>
        <dbReference type="ARBA" id="ARBA00004123"/>
    </source>
</evidence>
<dbReference type="Proteomes" id="UP000325780">
    <property type="component" value="Unassembled WGS sequence"/>
</dbReference>
<keyword evidence="3" id="KW-0677">Repeat</keyword>
<evidence type="ECO:0000256" key="8">
    <source>
        <dbReference type="ARBA" id="ARBA00023163"/>
    </source>
</evidence>
<dbReference type="GO" id="GO:0008270">
    <property type="term" value="F:zinc ion binding"/>
    <property type="evidence" value="ECO:0007669"/>
    <property type="project" value="UniProtKB-KW"/>
</dbReference>
<dbReference type="InterPro" id="IPR001138">
    <property type="entry name" value="Zn2Cys6_DnaBD"/>
</dbReference>
<keyword evidence="8" id="KW-0804">Transcription</keyword>
<evidence type="ECO:0000313" key="12">
    <source>
        <dbReference type="Proteomes" id="UP000325780"/>
    </source>
</evidence>
<dbReference type="Pfam" id="PF00172">
    <property type="entry name" value="Zn_clus"/>
    <property type="match status" value="1"/>
</dbReference>
<proteinExistence type="predicted"/>
<keyword evidence="5" id="KW-0862">Zinc</keyword>